<dbReference type="PANTHER" id="PTHR43353:SF3">
    <property type="entry name" value="ALDEHYDE DEHYDROGENASE-RELATED"/>
    <property type="match status" value="1"/>
</dbReference>
<evidence type="ECO:0000259" key="6">
    <source>
        <dbReference type="Pfam" id="PF00171"/>
    </source>
</evidence>
<dbReference type="Gene3D" id="3.40.309.10">
    <property type="entry name" value="Aldehyde Dehydrogenase, Chain A, domain 2"/>
    <property type="match status" value="1"/>
</dbReference>
<dbReference type="InterPro" id="IPR016162">
    <property type="entry name" value="Ald_DH_N"/>
</dbReference>
<dbReference type="InterPro" id="IPR015590">
    <property type="entry name" value="Aldehyde_DH_dom"/>
</dbReference>
<sequence length="534" mass="55660">MTNHTFPDPNMTLTGNLLIGRQSIRGTNGSLHGIDAATGATLEPAFGGATPAQLDQACALAWQAFDTYREISPERRADFLEAIAANILALGDALVDRCVAESGLPRGRIEGERGRTVGQLRLFAGMLRQGDFLELRVDPAQPERQPLPRPDLRLRHIPLGPVAVFGASNFPLAFSVAGGDTASALAAGCPVVVKAHSAHPGTSELVGRAVQQAVAELDLPEGTFSLLFDAGREVGQSLVADPRIRAVGFTGSRAGGTALMAIAAARPAPIPVFAEMSSINPVLLFPNALANRAEAIGAAFAGSLTLGAGQFCTNPGLVLAVESEGLERFLEAAASSLARIGAQSMLTPGILHAYCGGVDALAQHPQVRTVARGQAGNTLQGQAALFSTSAEAFLADAALRHEVFGAASLVVRCRDVAQMRQVTEALEGQLTAALHLDAADHDAARTLLPSLERLAGRILVNGFGTGVEVGHAMVHGGPWPSTSDGRTTSVGSLAIARFVRPVSYQDLPDDLLPAALRAESALRHTWRVDGKASR</sequence>
<proteinExistence type="inferred from homology"/>
<evidence type="ECO:0000313" key="7">
    <source>
        <dbReference type="EMBL" id="SPC18362.1"/>
    </source>
</evidence>
<comment type="catalytic activity">
    <reaction evidence="3">
        <text>2,5-dioxopentanoate + NAD(+) + H2O = 2-oxoglutarate + NADH + 2 H(+)</text>
        <dbReference type="Rhea" id="RHEA:47152"/>
        <dbReference type="ChEBI" id="CHEBI:15377"/>
        <dbReference type="ChEBI" id="CHEBI:15378"/>
        <dbReference type="ChEBI" id="CHEBI:16810"/>
        <dbReference type="ChEBI" id="CHEBI:57540"/>
        <dbReference type="ChEBI" id="CHEBI:57945"/>
        <dbReference type="ChEBI" id="CHEBI:58136"/>
    </reaction>
</comment>
<evidence type="ECO:0000256" key="5">
    <source>
        <dbReference type="ARBA" id="ARBA00067023"/>
    </source>
</evidence>
<organism evidence="7">
    <name type="scientific">Cupriavidus oxalaticus</name>
    <dbReference type="NCBI Taxonomy" id="96344"/>
    <lineage>
        <taxon>Bacteria</taxon>
        <taxon>Pseudomonadati</taxon>
        <taxon>Pseudomonadota</taxon>
        <taxon>Betaproteobacteria</taxon>
        <taxon>Burkholderiales</taxon>
        <taxon>Burkholderiaceae</taxon>
        <taxon>Cupriavidus</taxon>
    </lineage>
</organism>
<evidence type="ECO:0000256" key="3">
    <source>
        <dbReference type="ARBA" id="ARBA00050769"/>
    </source>
</evidence>
<name>A0A375GEC1_9BURK</name>
<comment type="catalytic activity">
    <reaction evidence="4">
        <text>2,5-dioxopentanoate + NADP(+) + H2O = 2-oxoglutarate + NADPH + 2 H(+)</text>
        <dbReference type="Rhea" id="RHEA:11296"/>
        <dbReference type="ChEBI" id="CHEBI:15377"/>
        <dbReference type="ChEBI" id="CHEBI:15378"/>
        <dbReference type="ChEBI" id="CHEBI:16810"/>
        <dbReference type="ChEBI" id="CHEBI:57783"/>
        <dbReference type="ChEBI" id="CHEBI:58136"/>
        <dbReference type="ChEBI" id="CHEBI:58349"/>
        <dbReference type="EC" id="1.2.1.26"/>
    </reaction>
</comment>
<dbReference type="InterPro" id="IPR016161">
    <property type="entry name" value="Ald_DH/histidinol_DH"/>
</dbReference>
<accession>A0A375GEC1</accession>
<dbReference type="PANTHER" id="PTHR43353">
    <property type="entry name" value="SUCCINATE-SEMIALDEHYDE DEHYDROGENASE, MITOCHONDRIAL"/>
    <property type="match status" value="1"/>
</dbReference>
<dbReference type="InterPro" id="IPR044151">
    <property type="entry name" value="ALDH_KGSADH"/>
</dbReference>
<comment type="similarity">
    <text evidence="1">Belongs to the aldehyde dehydrogenase family.</text>
</comment>
<evidence type="ECO:0000256" key="1">
    <source>
        <dbReference type="ARBA" id="ARBA00009986"/>
    </source>
</evidence>
<dbReference type="InterPro" id="IPR016163">
    <property type="entry name" value="Ald_DH_C"/>
</dbReference>
<dbReference type="InterPro" id="IPR050740">
    <property type="entry name" value="Aldehyde_DH_Superfamily"/>
</dbReference>
<dbReference type="FunFam" id="3.40.605.10:FF:000037">
    <property type="entry name" value="NADP-dependent fatty aldehyde dehydrogenase"/>
    <property type="match status" value="1"/>
</dbReference>
<feature type="domain" description="Aldehyde dehydrogenase" evidence="6">
    <location>
        <begin position="47"/>
        <end position="477"/>
    </location>
</feature>
<dbReference type="Pfam" id="PF00171">
    <property type="entry name" value="Aldedh"/>
    <property type="match status" value="1"/>
</dbReference>
<dbReference type="SUPFAM" id="SSF53720">
    <property type="entry name" value="ALDH-like"/>
    <property type="match status" value="1"/>
</dbReference>
<dbReference type="CDD" id="cd07129">
    <property type="entry name" value="ALDH_KGSADH"/>
    <property type="match status" value="1"/>
</dbReference>
<dbReference type="GO" id="GO:0047533">
    <property type="term" value="F:2,5-dioxovalerate dehydrogenase (NADP+) activity"/>
    <property type="evidence" value="ECO:0007669"/>
    <property type="project" value="UniProtKB-EC"/>
</dbReference>
<comment type="caution">
    <text evidence="7">The sequence shown here is derived from an EMBL/GenBank/DDBJ whole genome shotgun (WGS) entry which is preliminary data.</text>
</comment>
<gene>
    <name evidence="7" type="ORF">CO2235_MP10463</name>
</gene>
<reference evidence="7" key="1">
    <citation type="submission" date="2018-01" db="EMBL/GenBank/DDBJ databases">
        <authorList>
            <person name="Clerissi C."/>
        </authorList>
    </citation>
    <scope>NUCLEOTIDE SEQUENCE</scope>
    <source>
        <strain evidence="7">Cupriavidus oxalaticus LMG 2235</strain>
    </source>
</reference>
<dbReference type="Gene3D" id="3.40.605.10">
    <property type="entry name" value="Aldehyde Dehydrogenase, Chain A, domain 1"/>
    <property type="match status" value="1"/>
</dbReference>
<evidence type="ECO:0000256" key="2">
    <source>
        <dbReference type="ARBA" id="ARBA00023002"/>
    </source>
</evidence>
<evidence type="ECO:0000256" key="4">
    <source>
        <dbReference type="ARBA" id="ARBA00051918"/>
    </source>
</evidence>
<keyword evidence="2 7" id="KW-0560">Oxidoreductase</keyword>
<dbReference type="EMBL" id="OGUS01000132">
    <property type="protein sequence ID" value="SPC18362.1"/>
    <property type="molecule type" value="Genomic_DNA"/>
</dbReference>
<dbReference type="AlphaFoldDB" id="A0A375GEC1"/>
<dbReference type="EC" id="1.2.1.26" evidence="5"/>
<protein>
    <recommendedName>
        <fullName evidence="5">2,5-dioxovalerate dehydrogenase</fullName>
        <ecNumber evidence="5">1.2.1.26</ecNumber>
    </recommendedName>
</protein>
<dbReference type="Proteomes" id="UP000256862">
    <property type="component" value="Plasmid CO2235_mp"/>
</dbReference>